<evidence type="ECO:0000256" key="8">
    <source>
        <dbReference type="ARBA" id="ARBA00042850"/>
    </source>
</evidence>
<evidence type="ECO:0000256" key="11">
    <source>
        <dbReference type="ARBA" id="ARBA00049015"/>
    </source>
</evidence>
<dbReference type="RefSeq" id="XP_028478735.1">
    <property type="nucleotide sequence ID" value="XM_028619763.1"/>
</dbReference>
<feature type="binding site" evidence="12">
    <location>
        <position position="11"/>
    </location>
    <ligand>
        <name>Mg(2+)</name>
        <dbReference type="ChEBI" id="CHEBI:18420"/>
        <label>1</label>
    </ligand>
</feature>
<reference evidence="13 14" key="1">
    <citation type="submission" date="2018-11" db="EMBL/GenBank/DDBJ databases">
        <title>Genome sequence of Apiotrichum porosum DSM 27194.</title>
        <authorList>
            <person name="Aliyu H."/>
            <person name="Gorte O."/>
            <person name="Ochsenreither K."/>
        </authorList>
    </citation>
    <scope>NUCLEOTIDE SEQUENCE [LARGE SCALE GENOMIC DNA]</scope>
    <source>
        <strain evidence="13 14">DSM 27194</strain>
    </source>
</reference>
<evidence type="ECO:0000256" key="10">
    <source>
        <dbReference type="ARBA" id="ARBA00043193"/>
    </source>
</evidence>
<name>A0A427Y4D3_9TREE</name>
<dbReference type="EC" id="3.2.1.143" evidence="2"/>
<feature type="binding site" evidence="12">
    <location>
        <position position="230"/>
    </location>
    <ligand>
        <name>Mg(2+)</name>
        <dbReference type="ChEBI" id="CHEBI:18420"/>
        <label>1</label>
    </ligand>
</feature>
<evidence type="ECO:0000256" key="2">
    <source>
        <dbReference type="ARBA" id="ARBA00012255"/>
    </source>
</evidence>
<dbReference type="PANTHER" id="PTHR16222">
    <property type="entry name" value="ADP-RIBOSYLGLYCOHYDROLASE"/>
    <property type="match status" value="1"/>
</dbReference>
<keyword evidence="12" id="KW-0479">Metal-binding</keyword>
<dbReference type="InterPro" id="IPR005502">
    <property type="entry name" value="Ribosyl_crysJ1"/>
</dbReference>
<dbReference type="Pfam" id="PF03747">
    <property type="entry name" value="ADP_ribosyl_GH"/>
    <property type="match status" value="1"/>
</dbReference>
<feature type="binding site" evidence="12">
    <location>
        <position position="9"/>
    </location>
    <ligand>
        <name>Mg(2+)</name>
        <dbReference type="ChEBI" id="CHEBI:18420"/>
        <label>1</label>
    </ligand>
</feature>
<feature type="binding site" evidence="12">
    <location>
        <position position="227"/>
    </location>
    <ligand>
        <name>Mg(2+)</name>
        <dbReference type="ChEBI" id="CHEBI:18420"/>
        <label>1</label>
    </ligand>
</feature>
<dbReference type="InterPro" id="IPR036705">
    <property type="entry name" value="Ribosyl_crysJ1_sf"/>
</dbReference>
<evidence type="ECO:0000256" key="5">
    <source>
        <dbReference type="ARBA" id="ARBA00042398"/>
    </source>
</evidence>
<evidence type="ECO:0000256" key="4">
    <source>
        <dbReference type="ARBA" id="ARBA00041057"/>
    </source>
</evidence>
<feature type="binding site" evidence="12">
    <location>
        <position position="10"/>
    </location>
    <ligand>
        <name>Mg(2+)</name>
        <dbReference type="ChEBI" id="CHEBI:18420"/>
        <label>1</label>
    </ligand>
</feature>
<dbReference type="GO" id="GO:0004649">
    <property type="term" value="F:poly(ADP-ribose) glycohydrolase activity"/>
    <property type="evidence" value="ECO:0007669"/>
    <property type="project" value="UniProtKB-EC"/>
</dbReference>
<dbReference type="AlphaFoldDB" id="A0A427Y4D3"/>
<evidence type="ECO:0000256" key="9">
    <source>
        <dbReference type="ARBA" id="ARBA00043187"/>
    </source>
</evidence>
<dbReference type="Proteomes" id="UP000279236">
    <property type="component" value="Unassembled WGS sequence"/>
</dbReference>
<keyword evidence="14" id="KW-1185">Reference proteome</keyword>
<evidence type="ECO:0000256" key="1">
    <source>
        <dbReference type="ARBA" id="ARBA00010702"/>
    </source>
</evidence>
<keyword evidence="3" id="KW-0378">Hydrolase</keyword>
<evidence type="ECO:0000256" key="6">
    <source>
        <dbReference type="ARBA" id="ARBA00042471"/>
    </source>
</evidence>
<comment type="catalytic activity">
    <reaction evidence="11">
        <text>alpha-NAD(+) + H2O = ADP-D-ribose + nicotinamide + H(+)</text>
        <dbReference type="Rhea" id="RHEA:68792"/>
        <dbReference type="ChEBI" id="CHEBI:15377"/>
        <dbReference type="ChEBI" id="CHEBI:15378"/>
        <dbReference type="ChEBI" id="CHEBI:17154"/>
        <dbReference type="ChEBI" id="CHEBI:57967"/>
        <dbReference type="ChEBI" id="CHEBI:77017"/>
    </reaction>
</comment>
<dbReference type="Gene3D" id="1.10.4080.10">
    <property type="entry name" value="ADP-ribosylation/Crystallin J1"/>
    <property type="match status" value="1"/>
</dbReference>
<feature type="binding site" evidence="12">
    <location>
        <position position="229"/>
    </location>
    <ligand>
        <name>Mg(2+)</name>
        <dbReference type="ChEBI" id="CHEBI:18420"/>
        <label>1</label>
    </ligand>
</feature>
<keyword evidence="12" id="KW-0460">Magnesium</keyword>
<proteinExistence type="inferred from homology"/>
<accession>A0A427Y4D3</accession>
<evidence type="ECO:0000313" key="13">
    <source>
        <dbReference type="EMBL" id="RSH85950.1"/>
    </source>
</evidence>
<evidence type="ECO:0000256" key="7">
    <source>
        <dbReference type="ARBA" id="ARBA00042722"/>
    </source>
</evidence>
<dbReference type="SUPFAM" id="SSF101478">
    <property type="entry name" value="ADP-ribosylglycohydrolase"/>
    <property type="match status" value="1"/>
</dbReference>
<dbReference type="GO" id="GO:0046872">
    <property type="term" value="F:metal ion binding"/>
    <property type="evidence" value="ECO:0007669"/>
    <property type="project" value="UniProtKB-KW"/>
</dbReference>
<dbReference type="OrthoDB" id="2021138at2759"/>
<dbReference type="EMBL" id="RSCE01000002">
    <property type="protein sequence ID" value="RSH85950.1"/>
    <property type="molecule type" value="Genomic_DNA"/>
</dbReference>
<dbReference type="InterPro" id="IPR050792">
    <property type="entry name" value="ADP-ribosylglycohydrolase"/>
</dbReference>
<dbReference type="GeneID" id="39588680"/>
<gene>
    <name evidence="13" type="ORF">EHS24_004137</name>
</gene>
<protein>
    <recommendedName>
        <fullName evidence="4">ADP-ribosylhydrolase ARH3</fullName>
        <ecNumber evidence="2">3.2.1.143</ecNumber>
    </recommendedName>
    <alternativeName>
        <fullName evidence="5">ADP-ribose glycohydrolase ARH3</fullName>
    </alternativeName>
    <alternativeName>
        <fullName evidence="6">ADP-ribosylhydrolase 3</fullName>
    </alternativeName>
    <alternativeName>
        <fullName evidence="9">O-acetyl-ADP-ribose deacetylase ARH3</fullName>
    </alternativeName>
    <alternativeName>
        <fullName evidence="10">Poly(ADP-ribose) glycohydrolase ARH3</fullName>
    </alternativeName>
    <alternativeName>
        <fullName evidence="8">[Protein ADP-ribosylarginine] hydrolase-like protein 2</fullName>
    </alternativeName>
    <alternativeName>
        <fullName evidence="7">[Protein ADP-ribosylserine] hydrolase</fullName>
    </alternativeName>
</protein>
<comment type="caution">
    <text evidence="13">The sequence shown here is derived from an EMBL/GenBank/DDBJ whole genome shotgun (WGS) entry which is preliminary data.</text>
</comment>
<comment type="cofactor">
    <cofactor evidence="12">
        <name>Mg(2+)</name>
        <dbReference type="ChEBI" id="CHEBI:18420"/>
    </cofactor>
    <text evidence="12">Binds 2 magnesium ions per subunit.</text>
</comment>
<evidence type="ECO:0000313" key="14">
    <source>
        <dbReference type="Proteomes" id="UP000279236"/>
    </source>
</evidence>
<dbReference type="PANTHER" id="PTHR16222:SF24">
    <property type="entry name" value="ADP-RIBOSYLHYDROLASE ARH3"/>
    <property type="match status" value="1"/>
</dbReference>
<sequence>MTWDLGEWTDDTAMAIPILDELAAGNDVRTPESQGRIVRRWVEWHEGAKDVGIQTRAVLSRVKGQAAQRYGDIYKTPDAELAKISRDAAALVHHSRGHSGGNGSLMRTSPIAIGYLNDTQALVEAARAVSELTHLEEDAGDGCVIWCLAIRHAVVTGQLDVRIGLTALDPERRALWAGRIDHAETVRPSEIENNGWVVAALQASVSAIKRGQGLQDTLEEAVRAGYDTDTVAAITGQLSGAQWGASAVPAEWARALHGWPGVTGKYLVDKAEKLVP</sequence>
<comment type="similarity">
    <text evidence="1">Belongs to the ADP-ribosylglycohydrolase family.</text>
</comment>
<organism evidence="13 14">
    <name type="scientific">Apiotrichum porosum</name>
    <dbReference type="NCBI Taxonomy" id="105984"/>
    <lineage>
        <taxon>Eukaryota</taxon>
        <taxon>Fungi</taxon>
        <taxon>Dikarya</taxon>
        <taxon>Basidiomycota</taxon>
        <taxon>Agaricomycotina</taxon>
        <taxon>Tremellomycetes</taxon>
        <taxon>Trichosporonales</taxon>
        <taxon>Trichosporonaceae</taxon>
        <taxon>Apiotrichum</taxon>
    </lineage>
</organism>
<evidence type="ECO:0000256" key="12">
    <source>
        <dbReference type="PIRSR" id="PIRSR605502-1"/>
    </source>
</evidence>
<evidence type="ECO:0000256" key="3">
    <source>
        <dbReference type="ARBA" id="ARBA00022801"/>
    </source>
</evidence>